<keyword evidence="7" id="KW-0460">Magnesium</keyword>
<dbReference type="SUPFAM" id="SSF81301">
    <property type="entry name" value="Nucleotidyltransferase"/>
    <property type="match status" value="1"/>
</dbReference>
<evidence type="ECO:0000256" key="4">
    <source>
        <dbReference type="ARBA" id="ARBA00012388"/>
    </source>
</evidence>
<dbReference type="Gene3D" id="3.30.460.10">
    <property type="entry name" value="Beta Polymerase, domain 2"/>
    <property type="match status" value="1"/>
</dbReference>
<proteinExistence type="inferred from homology"/>
<feature type="compositionally biased region" description="Low complexity" evidence="8">
    <location>
        <begin position="643"/>
        <end position="656"/>
    </location>
</feature>
<feature type="compositionally biased region" description="Polar residues" evidence="8">
    <location>
        <begin position="526"/>
        <end position="537"/>
    </location>
</feature>
<dbReference type="GO" id="GO:0031123">
    <property type="term" value="P:RNA 3'-end processing"/>
    <property type="evidence" value="ECO:0007669"/>
    <property type="project" value="TreeGrafter"/>
</dbReference>
<sequence>MLTTKSLILTTDPVSVLSTTTTTDLFKTQSSCHDSLVQEYNGSSDVTSDQSTDLSPSLSEEEEVDEDYDDKRSSSPLISTNTATSTTTSIDSSNNSIYFHEEQDVMQQQNDISPIQLRSPSTTTNITTTSLLLSSSHFVPIVLERDVQDCISVSMLDIYERLLPTRDAYERRRKFVTKVETILDFEWRDHDIRVHLFGSSENDLGTSTSDVDICLTTSWPGLKCVRTLATVLKKHGMQKVHTVPRAKVPIVKMWDPIYQLACDMNVNSSLALHNTRMIKTYVAIDPRVRPLAMLIKYWTRQRALNNAADGGTLSTYTWTCMIINFLQTREPPILPVLHQMEEHSSYTASSSTTIRDPVIVDGLDTSFYSDVESLRYFGERNHESLGGLLFAFFRRFAYEFDYETQVVSVRHGRYLSKQEKGWHEGPNKRLFCIEEPFNVHRNLGNSADDASVYGLQAEFRRAVHILLETKSLEALCAKHVSTHPPSLSLPLTVFSNPVSPLSSSSSPMLLPTYHHFTPDLPFVTTATTRSKSNNDNMTTPPTKITNTTASPSSRHYSHKRVSNSNITTTALPHVMPMTRIPSSTSSTGHSSSSNSSNNSAITSNTSNSSSSKSFSALSSPTQPLPSAQLIPMFQHTIPSDLTSNNNNCNSNSNSNSDTTTPVHHYMYHPRPLPSPPATTISNINNSNNNSITNTTTFSTNTNQHLHYQNYPYYVYYHSNNDIKSNDIPDNVYNQQQQQKQQKHKEQKSFKLRRSYTPNFGRNQLQQQSKRQAGCADVDRHRSYTELSQQQNSQQQSRQQQSRKNNNKSRNNSKSSSTVTPPSYKRQQRLPQQQPLPQYINGNNVNTIRRSFWDDSNCNKNYYHSSKKGRGKQQQHSFKSTFDNSLANSNNVDFVYLHHPQIMK</sequence>
<feature type="region of interest" description="Disordered" evidence="8">
    <location>
        <begin position="863"/>
        <end position="884"/>
    </location>
</feature>
<dbReference type="PANTHER" id="PTHR12271">
    <property type="entry name" value="POLY A POLYMERASE CID PAP -RELATED"/>
    <property type="match status" value="1"/>
</dbReference>
<dbReference type="SUPFAM" id="SSF81631">
    <property type="entry name" value="PAP/OAS1 substrate-binding domain"/>
    <property type="match status" value="1"/>
</dbReference>
<evidence type="ECO:0000256" key="5">
    <source>
        <dbReference type="ARBA" id="ARBA00022679"/>
    </source>
</evidence>
<dbReference type="Gene3D" id="1.10.1410.10">
    <property type="match status" value="1"/>
</dbReference>
<evidence type="ECO:0000256" key="8">
    <source>
        <dbReference type="SAM" id="MobiDB-lite"/>
    </source>
</evidence>
<feature type="region of interest" description="Disordered" evidence="8">
    <location>
        <begin position="40"/>
        <end position="91"/>
    </location>
</feature>
<dbReference type="AlphaFoldDB" id="A0A8H7RYK4"/>
<feature type="compositionally biased region" description="Low complexity" evidence="8">
    <location>
        <begin position="582"/>
        <end position="621"/>
    </location>
</feature>
<evidence type="ECO:0000256" key="7">
    <source>
        <dbReference type="ARBA" id="ARBA00022842"/>
    </source>
</evidence>
<feature type="compositionally biased region" description="Polar residues" evidence="8">
    <location>
        <begin position="40"/>
        <end position="50"/>
    </location>
</feature>
<feature type="compositionally biased region" description="Polar residues" evidence="8">
    <location>
        <begin position="758"/>
        <end position="770"/>
    </location>
</feature>
<keyword evidence="6" id="KW-0479">Metal-binding</keyword>
<dbReference type="InterPro" id="IPR002058">
    <property type="entry name" value="PAP_assoc"/>
</dbReference>
<comment type="similarity">
    <text evidence="3">Belongs to the DNA polymerase type-B-like family.</text>
</comment>
<dbReference type="InterPro" id="IPR043519">
    <property type="entry name" value="NT_sf"/>
</dbReference>
<feature type="compositionally biased region" description="Acidic residues" evidence="8">
    <location>
        <begin position="59"/>
        <end position="68"/>
    </location>
</feature>
<keyword evidence="5" id="KW-0808">Transferase</keyword>
<comment type="cofactor">
    <cofactor evidence="1">
        <name>Mn(2+)</name>
        <dbReference type="ChEBI" id="CHEBI:29035"/>
    </cofactor>
</comment>
<name>A0A8H7RYK4_9FUNG</name>
<accession>A0A8H7RYK4</accession>
<evidence type="ECO:0000259" key="9">
    <source>
        <dbReference type="Pfam" id="PF03828"/>
    </source>
</evidence>
<feature type="compositionally biased region" description="Low complexity" evidence="8">
    <location>
        <begin position="678"/>
        <end position="687"/>
    </location>
</feature>
<feature type="region of interest" description="Disordered" evidence="8">
    <location>
        <begin position="526"/>
        <end position="687"/>
    </location>
</feature>
<dbReference type="Proteomes" id="UP000646827">
    <property type="component" value="Unassembled WGS sequence"/>
</dbReference>
<evidence type="ECO:0000256" key="3">
    <source>
        <dbReference type="ARBA" id="ARBA00008593"/>
    </source>
</evidence>
<dbReference type="EC" id="2.7.7.19" evidence="4"/>
<dbReference type="Pfam" id="PF22600">
    <property type="entry name" value="MTPAP-like_central"/>
    <property type="match status" value="1"/>
</dbReference>
<comment type="caution">
    <text evidence="11">The sequence shown here is derived from an EMBL/GenBank/DDBJ whole genome shotgun (WGS) entry which is preliminary data.</text>
</comment>
<feature type="compositionally biased region" description="Low complexity" evidence="8">
    <location>
        <begin position="78"/>
        <end position="91"/>
    </location>
</feature>
<dbReference type="GO" id="GO:0046872">
    <property type="term" value="F:metal ion binding"/>
    <property type="evidence" value="ECO:0007669"/>
    <property type="project" value="UniProtKB-KW"/>
</dbReference>
<dbReference type="PANTHER" id="PTHR12271:SF113">
    <property type="entry name" value="POLY(A) RNA POLYMERASE CID11"/>
    <property type="match status" value="1"/>
</dbReference>
<keyword evidence="12" id="KW-1185">Reference proteome</keyword>
<comment type="cofactor">
    <cofactor evidence="2">
        <name>Mg(2+)</name>
        <dbReference type="ChEBI" id="CHEBI:18420"/>
    </cofactor>
</comment>
<dbReference type="CDD" id="cd05402">
    <property type="entry name" value="NT_PAP_TUTase"/>
    <property type="match status" value="1"/>
</dbReference>
<feature type="compositionally biased region" description="Low complexity" evidence="8">
    <location>
        <begin position="538"/>
        <end position="548"/>
    </location>
</feature>
<evidence type="ECO:0000313" key="11">
    <source>
        <dbReference type="EMBL" id="KAG2219536.1"/>
    </source>
</evidence>
<feature type="compositionally biased region" description="Polar residues" evidence="8">
    <location>
        <begin position="873"/>
        <end position="884"/>
    </location>
</feature>
<dbReference type="OrthoDB" id="2274644at2759"/>
<dbReference type="EMBL" id="JAEPRB010000175">
    <property type="protein sequence ID" value="KAG2219536.1"/>
    <property type="molecule type" value="Genomic_DNA"/>
</dbReference>
<evidence type="ECO:0000256" key="6">
    <source>
        <dbReference type="ARBA" id="ARBA00022723"/>
    </source>
</evidence>
<dbReference type="Pfam" id="PF03828">
    <property type="entry name" value="PAP_assoc"/>
    <property type="match status" value="1"/>
</dbReference>
<gene>
    <name evidence="11" type="ORF">INT45_003101</name>
</gene>
<evidence type="ECO:0000256" key="1">
    <source>
        <dbReference type="ARBA" id="ARBA00001936"/>
    </source>
</evidence>
<feature type="domain" description="Poly(A) RNA polymerase mitochondrial-like central palm" evidence="10">
    <location>
        <begin position="151"/>
        <end position="282"/>
    </location>
</feature>
<dbReference type="GO" id="GO:1990817">
    <property type="term" value="F:poly(A) RNA polymerase activity"/>
    <property type="evidence" value="ECO:0007669"/>
    <property type="project" value="UniProtKB-EC"/>
</dbReference>
<organism evidence="11 12">
    <name type="scientific">Circinella minor</name>
    <dbReference type="NCBI Taxonomy" id="1195481"/>
    <lineage>
        <taxon>Eukaryota</taxon>
        <taxon>Fungi</taxon>
        <taxon>Fungi incertae sedis</taxon>
        <taxon>Mucoromycota</taxon>
        <taxon>Mucoromycotina</taxon>
        <taxon>Mucoromycetes</taxon>
        <taxon>Mucorales</taxon>
        <taxon>Lichtheimiaceae</taxon>
        <taxon>Circinella</taxon>
    </lineage>
</organism>
<feature type="compositionally biased region" description="Low complexity" evidence="8">
    <location>
        <begin position="828"/>
        <end position="837"/>
    </location>
</feature>
<evidence type="ECO:0000256" key="2">
    <source>
        <dbReference type="ARBA" id="ARBA00001946"/>
    </source>
</evidence>
<dbReference type="GO" id="GO:0010605">
    <property type="term" value="P:negative regulation of macromolecule metabolic process"/>
    <property type="evidence" value="ECO:0007669"/>
    <property type="project" value="UniProtKB-ARBA"/>
</dbReference>
<reference evidence="11 12" key="1">
    <citation type="submission" date="2020-12" db="EMBL/GenBank/DDBJ databases">
        <title>Metabolic potential, ecology and presence of endohyphal bacteria is reflected in genomic diversity of Mucoromycotina.</title>
        <authorList>
            <person name="Muszewska A."/>
            <person name="Okrasinska A."/>
            <person name="Steczkiewicz K."/>
            <person name="Drgas O."/>
            <person name="Orlowska M."/>
            <person name="Perlinska-Lenart U."/>
            <person name="Aleksandrzak-Piekarczyk T."/>
            <person name="Szatraj K."/>
            <person name="Zielenkiewicz U."/>
            <person name="Pilsyk S."/>
            <person name="Malc E."/>
            <person name="Mieczkowski P."/>
            <person name="Kruszewska J.S."/>
            <person name="Biernat P."/>
            <person name="Pawlowska J."/>
        </authorList>
    </citation>
    <scope>NUCLEOTIDE SEQUENCE [LARGE SCALE GENOMIC DNA]</scope>
    <source>
        <strain evidence="11 12">CBS 142.35</strain>
    </source>
</reference>
<evidence type="ECO:0000313" key="12">
    <source>
        <dbReference type="Proteomes" id="UP000646827"/>
    </source>
</evidence>
<feature type="region of interest" description="Disordered" evidence="8">
    <location>
        <begin position="758"/>
        <end position="842"/>
    </location>
</feature>
<evidence type="ECO:0000259" key="10">
    <source>
        <dbReference type="Pfam" id="PF22600"/>
    </source>
</evidence>
<protein>
    <recommendedName>
        <fullName evidence="4">polynucleotide adenylyltransferase</fullName>
        <ecNumber evidence="4">2.7.7.19</ecNumber>
    </recommendedName>
</protein>
<feature type="compositionally biased region" description="Low complexity" evidence="8">
    <location>
        <begin position="787"/>
        <end position="816"/>
    </location>
</feature>
<feature type="domain" description="PAP-associated" evidence="9">
    <location>
        <begin position="384"/>
        <end position="440"/>
    </location>
</feature>
<dbReference type="InterPro" id="IPR054708">
    <property type="entry name" value="MTPAP-like_central"/>
</dbReference>